<evidence type="ECO:0000256" key="2">
    <source>
        <dbReference type="SAM" id="Phobius"/>
    </source>
</evidence>
<keyword evidence="4" id="KW-1185">Reference proteome</keyword>
<dbReference type="InterPro" id="IPR011990">
    <property type="entry name" value="TPR-like_helical_dom_sf"/>
</dbReference>
<feature type="repeat" description="TPR" evidence="1">
    <location>
        <begin position="124"/>
        <end position="157"/>
    </location>
</feature>
<dbReference type="EMBL" id="FTOR01000006">
    <property type="protein sequence ID" value="SIT25869.1"/>
    <property type="molecule type" value="Genomic_DNA"/>
</dbReference>
<dbReference type="RefSeq" id="WP_076380578.1">
    <property type="nucleotide sequence ID" value="NZ_AP017422.1"/>
</dbReference>
<dbReference type="STRING" id="477680.SAMN05421788_106400"/>
<protein>
    <submittedName>
        <fullName evidence="3">Uncharacterized protein</fullName>
    </submittedName>
</protein>
<dbReference type="Proteomes" id="UP000186917">
    <property type="component" value="Unassembled WGS sequence"/>
</dbReference>
<dbReference type="InterPro" id="IPR014562">
    <property type="entry name" value="UCP030959_TPR_rpt-cont"/>
</dbReference>
<name>A0A173MFX7_9BACT</name>
<evidence type="ECO:0000313" key="4">
    <source>
        <dbReference type="Proteomes" id="UP000186917"/>
    </source>
</evidence>
<dbReference type="Gene3D" id="1.25.40.10">
    <property type="entry name" value="Tetratricopeptide repeat domain"/>
    <property type="match status" value="2"/>
</dbReference>
<dbReference type="InterPro" id="IPR019734">
    <property type="entry name" value="TPR_rpt"/>
</dbReference>
<feature type="transmembrane region" description="Helical" evidence="2">
    <location>
        <begin position="6"/>
        <end position="26"/>
    </location>
</feature>
<keyword evidence="2" id="KW-1133">Transmembrane helix</keyword>
<dbReference type="AlphaFoldDB" id="A0A173MFX7"/>
<dbReference type="PIRSF" id="PIRSF030959">
    <property type="entry name" value="UCP030959"/>
    <property type="match status" value="1"/>
</dbReference>
<dbReference type="Pfam" id="PF13432">
    <property type="entry name" value="TPR_16"/>
    <property type="match status" value="1"/>
</dbReference>
<evidence type="ECO:0000256" key="1">
    <source>
        <dbReference type="PROSITE-ProRule" id="PRU00339"/>
    </source>
</evidence>
<dbReference type="KEGG" id="fln:FLA_2354"/>
<organism evidence="3 4">
    <name type="scientific">Filimonas lacunae</name>
    <dbReference type="NCBI Taxonomy" id="477680"/>
    <lineage>
        <taxon>Bacteria</taxon>
        <taxon>Pseudomonadati</taxon>
        <taxon>Bacteroidota</taxon>
        <taxon>Chitinophagia</taxon>
        <taxon>Chitinophagales</taxon>
        <taxon>Chitinophagaceae</taxon>
        <taxon>Filimonas</taxon>
    </lineage>
</organism>
<keyword evidence="1" id="KW-0802">TPR repeat</keyword>
<keyword evidence="2" id="KW-0472">Membrane</keyword>
<dbReference type="OrthoDB" id="794036at2"/>
<dbReference type="SUPFAM" id="SSF48452">
    <property type="entry name" value="TPR-like"/>
    <property type="match status" value="1"/>
</dbReference>
<proteinExistence type="predicted"/>
<feature type="transmembrane region" description="Helical" evidence="2">
    <location>
        <begin position="33"/>
        <end position="50"/>
    </location>
</feature>
<reference evidence="4" key="1">
    <citation type="submission" date="2017-01" db="EMBL/GenBank/DDBJ databases">
        <authorList>
            <person name="Varghese N."/>
            <person name="Submissions S."/>
        </authorList>
    </citation>
    <scope>NUCLEOTIDE SEQUENCE [LARGE SCALE GENOMIC DNA]</scope>
    <source>
        <strain evidence="4">DSM 21054</strain>
    </source>
</reference>
<dbReference type="PROSITE" id="PS50005">
    <property type="entry name" value="TPR"/>
    <property type="match status" value="1"/>
</dbReference>
<gene>
    <name evidence="3" type="ORF">SAMN05421788_106400</name>
</gene>
<evidence type="ECO:0000313" key="3">
    <source>
        <dbReference type="EMBL" id="SIT25869.1"/>
    </source>
</evidence>
<accession>A0A173MFX7</accession>
<keyword evidence="2" id="KW-0812">Transmembrane</keyword>
<sequence>MFFGELFGSYYYLIPILQIICIIHALRTDRKNWIFALFFLPVIGCIIYLVQEILPAYSSGVSNGNARRSLFPNFRIKELEKRLKLANTDANRLALADEYTLQQQYDKAIALTLSCLTGLYANDPDLLLRMARLYTLNSQYTEGLAYFTKALPLQNNRFNRPEDEIMYARTLDGTGENSRAEEEYKRVIRVHHSMEAMYYYGMLLKKQGRTTEARTQFQAVQKEKDLHPKYVRRMNYKWIRFSRIELRSLK</sequence>